<dbReference type="InterPro" id="IPR006879">
    <property type="entry name" value="YdjC-like"/>
</dbReference>
<dbReference type="Pfam" id="PF04794">
    <property type="entry name" value="YdjC"/>
    <property type="match status" value="1"/>
</dbReference>
<keyword evidence="1" id="KW-0472">Membrane</keyword>
<gene>
    <name evidence="2" type="ORF">EGN73_10860</name>
</gene>
<evidence type="ECO:0000256" key="1">
    <source>
        <dbReference type="SAM" id="Phobius"/>
    </source>
</evidence>
<reference evidence="2 3" key="1">
    <citation type="journal article" date="2020" name="Syst. Appl. Microbiol.">
        <title>Arthrospiribacter ruber gen. nov., sp. nov., a novel bacterium isolated from Arthrospira cultures.</title>
        <authorList>
            <person name="Waleron M."/>
            <person name="Misztak A."/>
            <person name="Waleron M.M."/>
            <person name="Furmaniak M."/>
            <person name="Mrozik A."/>
            <person name="Waleron K."/>
        </authorList>
    </citation>
    <scope>NUCLEOTIDE SEQUENCE [LARGE SCALE GENOMIC DNA]</scope>
    <source>
        <strain evidence="2 3">DPMB0001</strain>
    </source>
</reference>
<keyword evidence="1" id="KW-1133">Transmembrane helix</keyword>
<evidence type="ECO:0000313" key="3">
    <source>
        <dbReference type="Proteomes" id="UP000727490"/>
    </source>
</evidence>
<dbReference type="PANTHER" id="PTHR31609:SF1">
    <property type="entry name" value="CARBOHYDRATE DEACETYLASE"/>
    <property type="match status" value="1"/>
</dbReference>
<evidence type="ECO:0000313" key="2">
    <source>
        <dbReference type="EMBL" id="MBW3468306.1"/>
    </source>
</evidence>
<comment type="caution">
    <text evidence="2">The sequence shown here is derived from an EMBL/GenBank/DDBJ whole genome shotgun (WGS) entry which is preliminary data.</text>
</comment>
<keyword evidence="1" id="KW-0812">Transmembrane</keyword>
<feature type="transmembrane region" description="Helical" evidence="1">
    <location>
        <begin position="6"/>
        <end position="27"/>
    </location>
</feature>
<dbReference type="PANTHER" id="PTHR31609">
    <property type="entry name" value="YDJC DEACETYLASE FAMILY MEMBER"/>
    <property type="match status" value="1"/>
</dbReference>
<keyword evidence="3" id="KW-1185">Reference proteome</keyword>
<dbReference type="EMBL" id="RPHB01000004">
    <property type="protein sequence ID" value="MBW3468306.1"/>
    <property type="molecule type" value="Genomic_DNA"/>
</dbReference>
<name>A0A951MF24_9BACT</name>
<accession>A0A951MF24</accession>
<dbReference type="Proteomes" id="UP000727490">
    <property type="component" value="Unassembled WGS sequence"/>
</dbReference>
<dbReference type="AlphaFoldDB" id="A0A951MF24"/>
<proteinExistence type="predicted"/>
<sequence length="309" mass="35701">MNNNKLIIGLSLTILILIAFNLINVFLPEKFLIIHTDDFGLSDSHNRATIEAMREGLVTSASLMVPCPKRDEAIDLWKENRDLDIGIHLTFTSEWENYKWGGVAESHLISSILDKNGKMYPDCASFLENADISEIEIEIRAQIEYVLNSGLRPSHLDAHMSCLFRGSSDLIFLYVKLAQEYNILPMLTKENFKKISNEKYLKYLDIDKIGLIDNLFIASESKFDKLGMARHYEELLNGIGKGFNVLLIHTSYEDDEMWSITGTQPYWGTKWRADDFKYFTSLEVYKSIYKNDINLINWKVYKKVKSLKI</sequence>
<dbReference type="GO" id="GO:0019213">
    <property type="term" value="F:deacetylase activity"/>
    <property type="evidence" value="ECO:0007669"/>
    <property type="project" value="TreeGrafter"/>
</dbReference>
<protein>
    <submittedName>
        <fullName evidence="2">ChbG/HpnK family deacetylase</fullName>
    </submittedName>
</protein>
<organism evidence="2 3">
    <name type="scientific">Arthrospiribacter ruber</name>
    <dbReference type="NCBI Taxonomy" id="2487934"/>
    <lineage>
        <taxon>Bacteria</taxon>
        <taxon>Pseudomonadati</taxon>
        <taxon>Bacteroidota</taxon>
        <taxon>Cytophagia</taxon>
        <taxon>Cytophagales</taxon>
        <taxon>Cyclobacteriaceae</taxon>
        <taxon>Arthrospiribacter</taxon>
    </lineage>
</organism>
<dbReference type="CDD" id="cd10802">
    <property type="entry name" value="YdjC_TTHB029_like"/>
    <property type="match status" value="1"/>
</dbReference>
<dbReference type="RefSeq" id="WP_219289381.1">
    <property type="nucleotide sequence ID" value="NZ_RPHB01000004.1"/>
</dbReference>